<feature type="region of interest" description="Disordered" evidence="1">
    <location>
        <begin position="117"/>
        <end position="138"/>
    </location>
</feature>
<sequence>FLAISALHLAHFKKDVRDFYTSQAEKPYEIVLGTAMTLLPNINRDNCAALYMFAAFCATYTMAIGPKKGDFLLFSDNGIAEWRVLFKGVRAIIDANEWLLRQRFGADVRGVHEAAHDSAKQQYASEGPPVSHRPDDGG</sequence>
<keyword evidence="3" id="KW-1185">Reference proteome</keyword>
<dbReference type="AlphaFoldDB" id="A0A2J6QW63"/>
<dbReference type="Proteomes" id="UP000235786">
    <property type="component" value="Unassembled WGS sequence"/>
</dbReference>
<dbReference type="EMBL" id="KZ613966">
    <property type="protein sequence ID" value="PMD30502.1"/>
    <property type="molecule type" value="Genomic_DNA"/>
</dbReference>
<feature type="non-terminal residue" evidence="2">
    <location>
        <position position="1"/>
    </location>
</feature>
<evidence type="ECO:0000313" key="2">
    <source>
        <dbReference type="EMBL" id="PMD30502.1"/>
    </source>
</evidence>
<protein>
    <submittedName>
        <fullName evidence="2">Uncharacterized protein</fullName>
    </submittedName>
</protein>
<dbReference type="OrthoDB" id="416217at2759"/>
<proteinExistence type="predicted"/>
<evidence type="ECO:0000313" key="3">
    <source>
        <dbReference type="Proteomes" id="UP000235786"/>
    </source>
</evidence>
<name>A0A2J6QW63_HYAVF</name>
<organism evidence="2 3">
    <name type="scientific">Hyaloscypha variabilis (strain UAMH 11265 / GT02V1 / F)</name>
    <name type="common">Meliniomyces variabilis</name>
    <dbReference type="NCBI Taxonomy" id="1149755"/>
    <lineage>
        <taxon>Eukaryota</taxon>
        <taxon>Fungi</taxon>
        <taxon>Dikarya</taxon>
        <taxon>Ascomycota</taxon>
        <taxon>Pezizomycotina</taxon>
        <taxon>Leotiomycetes</taxon>
        <taxon>Helotiales</taxon>
        <taxon>Hyaloscyphaceae</taxon>
        <taxon>Hyaloscypha</taxon>
        <taxon>Hyaloscypha variabilis</taxon>
    </lineage>
</organism>
<reference evidence="2 3" key="1">
    <citation type="submission" date="2016-04" db="EMBL/GenBank/DDBJ databases">
        <title>A degradative enzymes factory behind the ericoid mycorrhizal symbiosis.</title>
        <authorList>
            <consortium name="DOE Joint Genome Institute"/>
            <person name="Martino E."/>
            <person name="Morin E."/>
            <person name="Grelet G."/>
            <person name="Kuo A."/>
            <person name="Kohler A."/>
            <person name="Daghino S."/>
            <person name="Barry K."/>
            <person name="Choi C."/>
            <person name="Cichocki N."/>
            <person name="Clum A."/>
            <person name="Copeland A."/>
            <person name="Hainaut M."/>
            <person name="Haridas S."/>
            <person name="Labutti K."/>
            <person name="Lindquist E."/>
            <person name="Lipzen A."/>
            <person name="Khouja H.-R."/>
            <person name="Murat C."/>
            <person name="Ohm R."/>
            <person name="Olson A."/>
            <person name="Spatafora J."/>
            <person name="Veneault-Fourrey C."/>
            <person name="Henrissat B."/>
            <person name="Grigoriev I."/>
            <person name="Martin F."/>
            <person name="Perotto S."/>
        </authorList>
    </citation>
    <scope>NUCLEOTIDE SEQUENCE [LARGE SCALE GENOMIC DNA]</scope>
    <source>
        <strain evidence="2 3">F</strain>
    </source>
</reference>
<gene>
    <name evidence="2" type="ORF">L207DRAFT_613840</name>
</gene>
<evidence type="ECO:0000256" key="1">
    <source>
        <dbReference type="SAM" id="MobiDB-lite"/>
    </source>
</evidence>
<accession>A0A2J6QW63</accession>